<keyword evidence="1" id="KW-1185">Reference proteome</keyword>
<evidence type="ECO:0000313" key="1">
    <source>
        <dbReference type="Proteomes" id="UP000887566"/>
    </source>
</evidence>
<dbReference type="Proteomes" id="UP000887566">
    <property type="component" value="Unplaced"/>
</dbReference>
<name>A0A914VVL7_9BILA</name>
<dbReference type="WBParaSite" id="PSAMB.scaffold25981size291.g39117.t1">
    <property type="protein sequence ID" value="PSAMB.scaffold25981size291.g39117.t1"/>
    <property type="gene ID" value="PSAMB.scaffold25981size291.g39117"/>
</dbReference>
<proteinExistence type="predicted"/>
<protein>
    <submittedName>
        <fullName evidence="2">Uncharacterized protein</fullName>
    </submittedName>
</protein>
<evidence type="ECO:0000313" key="2">
    <source>
        <dbReference type="WBParaSite" id="PSAMB.scaffold25981size291.g39117.t1"/>
    </source>
</evidence>
<organism evidence="1 2">
    <name type="scientific">Plectus sambesii</name>
    <dbReference type="NCBI Taxonomy" id="2011161"/>
    <lineage>
        <taxon>Eukaryota</taxon>
        <taxon>Metazoa</taxon>
        <taxon>Ecdysozoa</taxon>
        <taxon>Nematoda</taxon>
        <taxon>Chromadorea</taxon>
        <taxon>Plectida</taxon>
        <taxon>Plectina</taxon>
        <taxon>Plectoidea</taxon>
        <taxon>Plectidae</taxon>
        <taxon>Plectus</taxon>
    </lineage>
</organism>
<sequence length="31" mass="3427">RLHRANGSGSTTQPKLSYVLLNGIPLLHNLR</sequence>
<dbReference type="AlphaFoldDB" id="A0A914VVL7"/>
<reference evidence="2" key="1">
    <citation type="submission" date="2022-11" db="UniProtKB">
        <authorList>
            <consortium name="WormBaseParasite"/>
        </authorList>
    </citation>
    <scope>IDENTIFICATION</scope>
</reference>
<accession>A0A914VVL7</accession>